<reference evidence="3 4" key="1">
    <citation type="submission" date="2018-10" db="EMBL/GenBank/DDBJ databases">
        <title>Fifty Aureobasidium pullulans genomes reveal a recombining polyextremotolerant generalist.</title>
        <authorList>
            <person name="Gostincar C."/>
            <person name="Turk M."/>
            <person name="Zajc J."/>
            <person name="Gunde-Cimerman N."/>
        </authorList>
    </citation>
    <scope>NUCLEOTIDE SEQUENCE [LARGE SCALE GENOMIC DNA]</scope>
    <source>
        <strain evidence="2 3">EXF-10796</strain>
        <strain evidence="1 4">EXF-11013</strain>
    </source>
</reference>
<dbReference type="EMBL" id="QZAM01000090">
    <property type="protein sequence ID" value="THW43817.1"/>
    <property type="molecule type" value="Genomic_DNA"/>
</dbReference>
<evidence type="ECO:0000313" key="2">
    <source>
        <dbReference type="EMBL" id="THW43817.1"/>
    </source>
</evidence>
<dbReference type="EMBL" id="QZAL01000062">
    <property type="protein sequence ID" value="THW42101.1"/>
    <property type="molecule type" value="Genomic_DNA"/>
</dbReference>
<protein>
    <submittedName>
        <fullName evidence="1">Uncharacterized protein</fullName>
    </submittedName>
</protein>
<dbReference type="Proteomes" id="UP000310687">
    <property type="component" value="Unassembled WGS sequence"/>
</dbReference>
<comment type="caution">
    <text evidence="1">The sequence shown here is derived from an EMBL/GenBank/DDBJ whole genome shotgun (WGS) entry which is preliminary data.</text>
</comment>
<organism evidence="1 4">
    <name type="scientific">Aureobasidium pullulans</name>
    <name type="common">Black yeast</name>
    <name type="synonym">Pullularia pullulans</name>
    <dbReference type="NCBI Taxonomy" id="5580"/>
    <lineage>
        <taxon>Eukaryota</taxon>
        <taxon>Fungi</taxon>
        <taxon>Dikarya</taxon>
        <taxon>Ascomycota</taxon>
        <taxon>Pezizomycotina</taxon>
        <taxon>Dothideomycetes</taxon>
        <taxon>Dothideomycetidae</taxon>
        <taxon>Dothideales</taxon>
        <taxon>Saccotheciaceae</taxon>
        <taxon>Aureobasidium</taxon>
    </lineage>
</organism>
<accession>A0A4S8XT00</accession>
<dbReference type="Proteomes" id="UP000309076">
    <property type="component" value="Unassembled WGS sequence"/>
</dbReference>
<gene>
    <name evidence="2" type="ORF">D6D21_05201</name>
    <name evidence="1" type="ORF">D6D22_05075</name>
</gene>
<evidence type="ECO:0000313" key="3">
    <source>
        <dbReference type="Proteomes" id="UP000309076"/>
    </source>
</evidence>
<proteinExistence type="predicted"/>
<name>A0A4S8XT00_AURPU</name>
<evidence type="ECO:0000313" key="4">
    <source>
        <dbReference type="Proteomes" id="UP000310687"/>
    </source>
</evidence>
<dbReference type="AlphaFoldDB" id="A0A4S8XT00"/>
<sequence length="64" mass="6973">MLYRDRTVKNAAHCFCMPMYRVQASVSYPRTAQVTPDASCKPCLTVVVPFTIYASVTASACPPG</sequence>
<evidence type="ECO:0000313" key="1">
    <source>
        <dbReference type="EMBL" id="THW42101.1"/>
    </source>
</evidence>